<accession>A0A853INL8</accession>
<dbReference type="NCBIfam" id="NF033681">
    <property type="entry name" value="ExeM_NucH_DNase"/>
    <property type="match status" value="1"/>
</dbReference>
<dbReference type="GO" id="GO:0004519">
    <property type="term" value="F:endonuclease activity"/>
    <property type="evidence" value="ECO:0007669"/>
    <property type="project" value="UniProtKB-KW"/>
</dbReference>
<evidence type="ECO:0000259" key="1">
    <source>
        <dbReference type="Pfam" id="PF03372"/>
    </source>
</evidence>
<dbReference type="RefSeq" id="WP_180551773.1">
    <property type="nucleotide sequence ID" value="NZ_JACCKX010000001.1"/>
</dbReference>
<dbReference type="Pfam" id="PF03372">
    <property type="entry name" value="Exo_endo_phos"/>
    <property type="match status" value="1"/>
</dbReference>
<dbReference type="InterPro" id="IPR053784">
    <property type="entry name" value="Choice_anch_U_dom"/>
</dbReference>
<reference evidence="3 4" key="1">
    <citation type="submission" date="2020-07" db="EMBL/GenBank/DDBJ databases">
        <authorList>
            <person name="Maaloum M."/>
        </authorList>
    </citation>
    <scope>NUCLEOTIDE SEQUENCE [LARGE SCALE GENOMIC DNA]</scope>
    <source>
        <strain evidence="3 4">GCS-AN-3</strain>
    </source>
</reference>
<keyword evidence="4" id="KW-1185">Reference proteome</keyword>
<dbReference type="NCBIfam" id="TIGR04174">
    <property type="entry name" value="IPTL_CTERM"/>
    <property type="match status" value="1"/>
</dbReference>
<dbReference type="Pfam" id="PF18203">
    <property type="entry name" value="IPTL-CTERM"/>
    <property type="match status" value="1"/>
</dbReference>
<dbReference type="Gene3D" id="3.60.10.10">
    <property type="entry name" value="Endonuclease/exonuclease/phosphatase"/>
    <property type="match status" value="1"/>
</dbReference>
<dbReference type="InterPro" id="IPR005135">
    <property type="entry name" value="Endo/exonuclease/phosphatase"/>
</dbReference>
<dbReference type="InterPro" id="IPR036691">
    <property type="entry name" value="Endo/exonu/phosph_ase_sf"/>
</dbReference>
<dbReference type="PANTHER" id="PTHR42834">
    <property type="entry name" value="ENDONUCLEASE/EXONUCLEASE/PHOSPHATASE FAMILY PROTEIN (AFU_ORTHOLOGUE AFUA_3G09210)"/>
    <property type="match status" value="1"/>
</dbReference>
<proteinExistence type="predicted"/>
<dbReference type="AlphaFoldDB" id="A0A853INL8"/>
<dbReference type="InterPro" id="IPR047971">
    <property type="entry name" value="ExeM-like"/>
</dbReference>
<sequence length="743" mass="77836">MPAFMSGGACPLGTTYQVNGVPGEYNGQTQLGSPNTYTVVYQGSASNLPAPVTIQLPVPDPTVWERYEGMRVKVVAASGRLVVTDNYNLGRYGGLTLAGGGLQTQYTELNAPDTQGNLAWLNAARLNQIQLDDGSSRQNPGLLPGRNGQPLWASNTLRAGDSTDAVIGYLDQFDDGKGTLALHENSYRIQPTAPPMFSGDARPVAHDIPAAIRDAGIKVASVNVLNYFTTLGTANFNTPLGNAMGGRGASNAAEFKRQEDKLVAKLLGLDADVMGLMEIQNNGFATPTGTTSNGKSAIQSLTDALNARAGADVYAFVSGPFKSGSTTVAAAGNDAITGGILYKRNRLTPVGPAAVPDRANLAQYDAFWGPPAQNGNRVPIAQTFQANRVDGSPDRGGEKFTVVVNHFKSKGSATVEQGMDQDDGQGNAYLAREKAAAQLLAWMRTHPTGDADPDPDVLLLGDFNAYSQEKAIKDLVAGGFQKVSSGYSYSFDGLWGSLDHIFASNALQASGQIAGVTKWHINAEEPAVLDYNTEYNSADQVSSYYAADAYRASDHNPLLIGLNLGAARAAPATEFSLPLAGGAGTLSATSCRLAATPTLASAPAAAPAGWQLPYPLLSFQAQDCGQQGSLTMTLTYPQALPAGAQLWKWGPTAANPADHWYTLPARIDGNTVTFTLTDGADGDADRTANGVIVDPVTVGLPLAAPGPGGPGTVAAVPTLHEWSMVLLALLMLGSAAHRQRRRR</sequence>
<evidence type="ECO:0000313" key="4">
    <source>
        <dbReference type="Proteomes" id="UP000589716"/>
    </source>
</evidence>
<gene>
    <name evidence="3" type="ORF">H0I39_10320</name>
</gene>
<dbReference type="Proteomes" id="UP000589716">
    <property type="component" value="Unassembled WGS sequence"/>
</dbReference>
<evidence type="ECO:0000259" key="2">
    <source>
        <dbReference type="Pfam" id="PF18203"/>
    </source>
</evidence>
<dbReference type="PANTHER" id="PTHR42834:SF1">
    <property type="entry name" value="ENDONUCLEASE_EXONUCLEASE_PHOSPHATASE FAMILY PROTEIN (AFU_ORTHOLOGUE AFUA_3G09210)"/>
    <property type="match status" value="1"/>
</dbReference>
<keyword evidence="3" id="KW-0378">Hydrolase</keyword>
<dbReference type="InterPro" id="IPR026442">
    <property type="entry name" value="IPTL_CTERM"/>
</dbReference>
<keyword evidence="3" id="KW-0540">Nuclease</keyword>
<keyword evidence="3" id="KW-0255">Endonuclease</keyword>
<evidence type="ECO:0000313" key="3">
    <source>
        <dbReference type="EMBL" id="NZA02046.1"/>
    </source>
</evidence>
<protein>
    <submittedName>
        <fullName evidence="3">ExeM/NucH family extracellular endonuclease</fullName>
    </submittedName>
</protein>
<feature type="domain" description="IPTL-CTERM protein sorting" evidence="2">
    <location>
        <begin position="714"/>
        <end position="742"/>
    </location>
</feature>
<dbReference type="CDD" id="cd10283">
    <property type="entry name" value="MnuA_DNase1-like"/>
    <property type="match status" value="1"/>
</dbReference>
<dbReference type="EMBL" id="JACCKX010000001">
    <property type="protein sequence ID" value="NZA02046.1"/>
    <property type="molecule type" value="Genomic_DNA"/>
</dbReference>
<dbReference type="NCBIfam" id="NF041766">
    <property type="entry name" value="choice_anch_U"/>
    <property type="match status" value="1"/>
</dbReference>
<dbReference type="SUPFAM" id="SSF56219">
    <property type="entry name" value="DNase I-like"/>
    <property type="match status" value="1"/>
</dbReference>
<feature type="domain" description="Endonuclease/exonuclease/phosphatase" evidence="1">
    <location>
        <begin position="246"/>
        <end position="554"/>
    </location>
</feature>
<name>A0A853INL8_9BURK</name>
<organism evidence="3 4">
    <name type="scientific">Ottowia beijingensis</name>
    <dbReference type="NCBI Taxonomy" id="1207057"/>
    <lineage>
        <taxon>Bacteria</taxon>
        <taxon>Pseudomonadati</taxon>
        <taxon>Pseudomonadota</taxon>
        <taxon>Betaproteobacteria</taxon>
        <taxon>Burkholderiales</taxon>
        <taxon>Comamonadaceae</taxon>
        <taxon>Ottowia</taxon>
    </lineage>
</organism>
<comment type="caution">
    <text evidence="3">The sequence shown here is derived from an EMBL/GenBank/DDBJ whole genome shotgun (WGS) entry which is preliminary data.</text>
</comment>